<dbReference type="RefSeq" id="XP_012183222.1">
    <property type="nucleotide sequence ID" value="XM_012327832.1"/>
</dbReference>
<keyword evidence="1" id="KW-0472">Membrane</keyword>
<dbReference type="EMBL" id="HE797135">
    <property type="protein sequence ID" value="CCM03939.1"/>
    <property type="molecule type" value="Genomic_DNA"/>
</dbReference>
<dbReference type="AlphaFoldDB" id="J4H3W2"/>
<proteinExistence type="predicted"/>
<protein>
    <submittedName>
        <fullName evidence="2">Uncharacterized protein</fullName>
    </submittedName>
</protein>
<feature type="transmembrane region" description="Helical" evidence="1">
    <location>
        <begin position="22"/>
        <end position="40"/>
    </location>
</feature>
<keyword evidence="1" id="KW-1133">Transmembrane helix</keyword>
<dbReference type="Proteomes" id="UP000006352">
    <property type="component" value="Unassembled WGS sequence"/>
</dbReference>
<keyword evidence="3" id="KW-1185">Reference proteome</keyword>
<dbReference type="HOGENOM" id="CLU_2960756_0_0_1"/>
<name>J4H3W2_9APHY</name>
<evidence type="ECO:0000313" key="3">
    <source>
        <dbReference type="Proteomes" id="UP000006352"/>
    </source>
</evidence>
<dbReference type="InParanoid" id="J4H3W2"/>
<gene>
    <name evidence="2" type="ORF">FIBRA_06092</name>
</gene>
<reference evidence="2 3" key="1">
    <citation type="journal article" date="2012" name="Appl. Environ. Microbiol.">
        <title>Short-read sequencing for genomic analysis of the brown rot fungus Fibroporia radiculosa.</title>
        <authorList>
            <person name="Tang J.D."/>
            <person name="Perkins A.D."/>
            <person name="Sonstegard T.S."/>
            <person name="Schroeder S.G."/>
            <person name="Burgess S.C."/>
            <person name="Diehl S.V."/>
        </authorList>
    </citation>
    <scope>NUCLEOTIDE SEQUENCE [LARGE SCALE GENOMIC DNA]</scope>
    <source>
        <strain evidence="2 3">TFFH 294</strain>
    </source>
</reference>
<evidence type="ECO:0000256" key="1">
    <source>
        <dbReference type="SAM" id="Phobius"/>
    </source>
</evidence>
<keyword evidence="1" id="KW-0812">Transmembrane</keyword>
<organism evidence="2 3">
    <name type="scientific">Fibroporia radiculosa</name>
    <dbReference type="NCBI Taxonomy" id="599839"/>
    <lineage>
        <taxon>Eukaryota</taxon>
        <taxon>Fungi</taxon>
        <taxon>Dikarya</taxon>
        <taxon>Basidiomycota</taxon>
        <taxon>Agaricomycotina</taxon>
        <taxon>Agaricomycetes</taxon>
        <taxon>Polyporales</taxon>
        <taxon>Fibroporiaceae</taxon>
        <taxon>Fibroporia</taxon>
    </lineage>
</organism>
<sequence length="59" mass="6249">MRAFDIIEHPTFEVETSLKEQLILGAAGIAAAIASTAVAMQLRGAGSLFDVIDSFALNR</sequence>
<evidence type="ECO:0000313" key="2">
    <source>
        <dbReference type="EMBL" id="CCM03939.1"/>
    </source>
</evidence>
<dbReference type="GeneID" id="24098850"/>
<accession>J4H3W2</accession>